<sequence>MTDYVHINSLNVLGNNAMKVVLPTICALMCTVSFSYANNLGEGVKIPMVDKGIVWDSNIELEATIYKPVGEGPFPTVVFSHGSTGPGVIPEDQTINPWGFGRYLVDKNIALVVPMRRGRGQSEGSYKELYSCEPKEIAEGMEYAEQSLEAAMSFLMQQDWVDREKMILAGNSRGGILSLAYASHNPGKVAGVINFAGGWVGDVCNRDDKSQNIPLFEQAGKQFNKPTLFIYGSNDSYYSDATIKCQAEAYKEAGGDVNFQFYQFRNGAAGHHVFYEYGYLWSGVVDSYLAKINAK</sequence>
<dbReference type="Gene3D" id="3.40.50.1820">
    <property type="entry name" value="alpha/beta hydrolase"/>
    <property type="match status" value="1"/>
</dbReference>
<keyword evidence="1" id="KW-0378">Hydrolase</keyword>
<reference evidence="3 4" key="1">
    <citation type="submission" date="2018-01" db="EMBL/GenBank/DDBJ databases">
        <title>Whole genome sequencing of Histamine producing bacteria.</title>
        <authorList>
            <person name="Butler K."/>
        </authorList>
    </citation>
    <scope>NUCLEOTIDE SEQUENCE [LARGE SCALE GENOMIC DNA]</scope>
    <source>
        <strain evidence="3 4">DSM 100436</strain>
    </source>
</reference>
<dbReference type="EMBL" id="PYMA01000016">
    <property type="protein sequence ID" value="PSW16893.1"/>
    <property type="molecule type" value="Genomic_DNA"/>
</dbReference>
<dbReference type="OrthoDB" id="4269629at2"/>
<evidence type="ECO:0000256" key="1">
    <source>
        <dbReference type="ARBA" id="ARBA00022801"/>
    </source>
</evidence>
<comment type="caution">
    <text evidence="3">The sequence shown here is derived from an EMBL/GenBank/DDBJ whole genome shotgun (WGS) entry which is preliminary data.</text>
</comment>
<accession>A0A2T3NN54</accession>
<gene>
    <name evidence="3" type="ORF">C9I98_20320</name>
</gene>
<dbReference type="RefSeq" id="WP_081879021.1">
    <property type="nucleotide sequence ID" value="NZ_JGVO01000731.1"/>
</dbReference>
<organism evidence="3 4">
    <name type="scientific">Photobacterium sanctipauli</name>
    <dbReference type="NCBI Taxonomy" id="1342794"/>
    <lineage>
        <taxon>Bacteria</taxon>
        <taxon>Pseudomonadati</taxon>
        <taxon>Pseudomonadota</taxon>
        <taxon>Gammaproteobacteria</taxon>
        <taxon>Vibrionales</taxon>
        <taxon>Vibrionaceae</taxon>
        <taxon>Photobacterium</taxon>
    </lineage>
</organism>
<keyword evidence="4" id="KW-1185">Reference proteome</keyword>
<dbReference type="Pfam" id="PF01738">
    <property type="entry name" value="DLH"/>
    <property type="match status" value="1"/>
</dbReference>
<evidence type="ECO:0000313" key="4">
    <source>
        <dbReference type="Proteomes" id="UP000241771"/>
    </source>
</evidence>
<protein>
    <recommendedName>
        <fullName evidence="2">Dienelactone hydrolase domain-containing protein</fullName>
    </recommendedName>
</protein>
<dbReference type="Proteomes" id="UP000241771">
    <property type="component" value="Unassembled WGS sequence"/>
</dbReference>
<dbReference type="GO" id="GO:0052689">
    <property type="term" value="F:carboxylic ester hydrolase activity"/>
    <property type="evidence" value="ECO:0007669"/>
    <property type="project" value="UniProtKB-ARBA"/>
</dbReference>
<dbReference type="PANTHER" id="PTHR22946">
    <property type="entry name" value="DIENELACTONE HYDROLASE DOMAIN-CONTAINING PROTEIN-RELATED"/>
    <property type="match status" value="1"/>
</dbReference>
<dbReference type="InterPro" id="IPR050261">
    <property type="entry name" value="FrsA_esterase"/>
</dbReference>
<name>A0A2T3NN54_9GAMM</name>
<evidence type="ECO:0000259" key="2">
    <source>
        <dbReference type="Pfam" id="PF01738"/>
    </source>
</evidence>
<dbReference type="SUPFAM" id="SSF53474">
    <property type="entry name" value="alpha/beta-Hydrolases"/>
    <property type="match status" value="1"/>
</dbReference>
<dbReference type="AlphaFoldDB" id="A0A2T3NN54"/>
<proteinExistence type="predicted"/>
<feature type="domain" description="Dienelactone hydrolase" evidence="2">
    <location>
        <begin position="139"/>
        <end position="263"/>
    </location>
</feature>
<dbReference type="InterPro" id="IPR029058">
    <property type="entry name" value="AB_hydrolase_fold"/>
</dbReference>
<dbReference type="PANTHER" id="PTHR22946:SF9">
    <property type="entry name" value="POLYKETIDE TRANSFERASE AF380"/>
    <property type="match status" value="1"/>
</dbReference>
<evidence type="ECO:0000313" key="3">
    <source>
        <dbReference type="EMBL" id="PSW16893.1"/>
    </source>
</evidence>
<dbReference type="InterPro" id="IPR002925">
    <property type="entry name" value="Dienelactn_hydro"/>
</dbReference>